<evidence type="ECO:0000256" key="1">
    <source>
        <dbReference type="SAM" id="MobiDB-lite"/>
    </source>
</evidence>
<keyword evidence="3" id="KW-1185">Reference proteome</keyword>
<dbReference type="EMBL" id="BPLR01000173">
    <property type="protein sequence ID" value="GIY92630.1"/>
    <property type="molecule type" value="Genomic_DNA"/>
</dbReference>
<accession>A0AAV4XEH4</accession>
<feature type="region of interest" description="Disordered" evidence="1">
    <location>
        <begin position="160"/>
        <end position="192"/>
    </location>
</feature>
<feature type="region of interest" description="Disordered" evidence="1">
    <location>
        <begin position="315"/>
        <end position="345"/>
    </location>
</feature>
<comment type="caution">
    <text evidence="2">The sequence shown here is derived from an EMBL/GenBank/DDBJ whole genome shotgun (WGS) entry which is preliminary data.</text>
</comment>
<dbReference type="AlphaFoldDB" id="A0AAV4XEH4"/>
<gene>
    <name evidence="2" type="ORF">CEXT_276641</name>
</gene>
<reference evidence="2 3" key="1">
    <citation type="submission" date="2021-06" db="EMBL/GenBank/DDBJ databases">
        <title>Caerostris extrusa draft genome.</title>
        <authorList>
            <person name="Kono N."/>
            <person name="Arakawa K."/>
        </authorList>
    </citation>
    <scope>NUCLEOTIDE SEQUENCE [LARGE SCALE GENOMIC DNA]</scope>
</reference>
<protein>
    <submittedName>
        <fullName evidence="2">Uncharacterized protein</fullName>
    </submittedName>
</protein>
<evidence type="ECO:0000313" key="2">
    <source>
        <dbReference type="EMBL" id="GIY92630.1"/>
    </source>
</evidence>
<organism evidence="2 3">
    <name type="scientific">Caerostris extrusa</name>
    <name type="common">Bark spider</name>
    <name type="synonym">Caerostris bankana</name>
    <dbReference type="NCBI Taxonomy" id="172846"/>
    <lineage>
        <taxon>Eukaryota</taxon>
        <taxon>Metazoa</taxon>
        <taxon>Ecdysozoa</taxon>
        <taxon>Arthropoda</taxon>
        <taxon>Chelicerata</taxon>
        <taxon>Arachnida</taxon>
        <taxon>Araneae</taxon>
        <taxon>Araneomorphae</taxon>
        <taxon>Entelegynae</taxon>
        <taxon>Araneoidea</taxon>
        <taxon>Araneidae</taxon>
        <taxon>Caerostris</taxon>
    </lineage>
</organism>
<name>A0AAV4XEH4_CAEEX</name>
<dbReference type="Proteomes" id="UP001054945">
    <property type="component" value="Unassembled WGS sequence"/>
</dbReference>
<evidence type="ECO:0000313" key="3">
    <source>
        <dbReference type="Proteomes" id="UP001054945"/>
    </source>
</evidence>
<sequence>MAVSLPPRQGVMTLTMIYSDVLKHVGLKGGDSRVAFYDGEWENCHFYSTKTKCDDANYELFRRVGTRGLKRRFFSSRFMTGSILLAVLFREVFLLSMAGKKRVPILFPQQKRPYYFVVVFLEREKTAISLPPRQGMMTLTMNYADVSEHGVAATPFTVSARALNPPRKQQQPTRIPPIINQPDPKTPSTELISSSTSSEKVITSQKSGHSFFLTKPALLFRGSISKEGEKMAVSLSPTQGVMTPTMNYSDVLEHVGLKEREKETAISLPPRQGVMTLTMNYSDVSEHVELKGEGVSRVTFYDGEYTSGLKSSVSYSSLKPRKQQPTRLTSSYKPTHPDPKALALN</sequence>
<proteinExistence type="predicted"/>